<dbReference type="Gene3D" id="1.50.10.10">
    <property type="match status" value="1"/>
</dbReference>
<gene>
    <name evidence="3" type="ORF">RI138_26155</name>
</gene>
<dbReference type="InterPro" id="IPR012341">
    <property type="entry name" value="6hp_glycosidase-like_sf"/>
</dbReference>
<organism evidence="3 4">
    <name type="scientific">Streptomyces durocortorensis</name>
    <dbReference type="NCBI Taxonomy" id="2811104"/>
    <lineage>
        <taxon>Bacteria</taxon>
        <taxon>Bacillati</taxon>
        <taxon>Actinomycetota</taxon>
        <taxon>Actinomycetes</taxon>
        <taxon>Kitasatosporales</taxon>
        <taxon>Streptomycetaceae</taxon>
        <taxon>Streptomyces</taxon>
    </lineage>
</organism>
<feature type="region of interest" description="Disordered" evidence="1">
    <location>
        <begin position="1"/>
        <end position="52"/>
    </location>
</feature>
<name>A0ABY9W7Q2_9ACTN</name>
<dbReference type="Proteomes" id="UP001303236">
    <property type="component" value="Chromosome"/>
</dbReference>
<feature type="compositionally biased region" description="Pro residues" evidence="1">
    <location>
        <begin position="7"/>
        <end position="46"/>
    </location>
</feature>
<keyword evidence="4" id="KW-1185">Reference proteome</keyword>
<evidence type="ECO:0000313" key="3">
    <source>
        <dbReference type="EMBL" id="WNF30032.1"/>
    </source>
</evidence>
<evidence type="ECO:0000256" key="1">
    <source>
        <dbReference type="SAM" id="MobiDB-lite"/>
    </source>
</evidence>
<dbReference type="InterPro" id="IPR008928">
    <property type="entry name" value="6-hairpin_glycosidase_sf"/>
</dbReference>
<feature type="domain" description="Putative glycogen debranching enzyme N-terminal" evidence="2">
    <location>
        <begin position="66"/>
        <end position="239"/>
    </location>
</feature>
<accession>A0ABY9W7Q2</accession>
<protein>
    <submittedName>
        <fullName evidence="3">Glycogen debranching N-terminal domain-containing protein</fullName>
    </submittedName>
</protein>
<sequence>MALTVPPRDPTPAPTETPTPPNVPSLVPPPAPGGPPPPAAARPRPSPRSGELPPVHQAIICVALPCMAVSAHHGQLTGQGLEGFYRSGRRLLSQCRLRVGGREPLPVQGRLESSERAYFLGAVRTSQDTGPDPEITVERRRHAEGTERITLRSAALRPVRLVVEVSLATDLADLAAVAAGHGGPERAAGVHGSGLRWTAPGGAGSAVTADPPPQDVLGHAGLLRWNVELMPGATYRIELTVRPEHRGRIMSRPLMRPGARLFSDARAEADDPRAEPLVRAGLGDLRALLTADERGAGGPVLAAGVPWRCTPSPAESLWAARMALPLGTGLAASTLRMLASRQLKGPGHDFGRIPGPLRDTGPVLPPSCTGTEATLGYPAVLAEARRWGLPETEVADLLPTAERCLQWLREAASEDGFVPDGGPAGYRRADTQAHAHRAALLGADLLDGCGRGGGDAWREWAAGLRARFRDRFWVDDRSGGCPAAARTGAGQPVRYLGSSAAHLLDTGLLGGGRLAQGLLDGGSADRLARLLSGPDLDSGWGLRTLGSGERGHNPFGHRSGAVRVHETAVACAGLAATGHEQAAAALLKGVLGAAEAFDYRLPEMFAGEQRRTGSLPAPHPAACRPAALSAAAGIHLVAALAGIRPDAPSATVRLHPLRSAPLGAVQLSGLRVGGEPFSVRISRLGLGMIEEAGAGLRLGG</sequence>
<evidence type="ECO:0000313" key="4">
    <source>
        <dbReference type="Proteomes" id="UP001303236"/>
    </source>
</evidence>
<dbReference type="Pfam" id="PF14742">
    <property type="entry name" value="GDE_N_bis"/>
    <property type="match status" value="1"/>
</dbReference>
<evidence type="ECO:0000259" key="2">
    <source>
        <dbReference type="Pfam" id="PF14742"/>
    </source>
</evidence>
<dbReference type="SUPFAM" id="SSF48208">
    <property type="entry name" value="Six-hairpin glycosidases"/>
    <property type="match status" value="1"/>
</dbReference>
<dbReference type="EMBL" id="CP134500">
    <property type="protein sequence ID" value="WNF30032.1"/>
    <property type="molecule type" value="Genomic_DNA"/>
</dbReference>
<reference evidence="3 4" key="1">
    <citation type="submission" date="2023-09" db="EMBL/GenBank/DDBJ databases">
        <title>Genome completion map analysis of the actinomycetes C11-1.</title>
        <authorList>
            <person name="Qin P."/>
            <person name="Guan P."/>
        </authorList>
    </citation>
    <scope>NUCLEOTIDE SEQUENCE [LARGE SCALE GENOMIC DNA]</scope>
    <source>
        <strain evidence="3 4">C11-1</strain>
    </source>
</reference>
<dbReference type="InterPro" id="IPR032856">
    <property type="entry name" value="GDE_N_bis"/>
</dbReference>
<proteinExistence type="predicted"/>